<keyword evidence="2" id="KW-1185">Reference proteome</keyword>
<gene>
    <name evidence="1" type="ORF">Asi02nite_65770</name>
</gene>
<dbReference type="Proteomes" id="UP000604117">
    <property type="component" value="Unassembled WGS sequence"/>
</dbReference>
<protein>
    <submittedName>
        <fullName evidence="1">Uncharacterized protein</fullName>
    </submittedName>
</protein>
<evidence type="ECO:0000313" key="1">
    <source>
        <dbReference type="EMBL" id="GIF77059.1"/>
    </source>
</evidence>
<accession>A0ABQ4D0J7</accession>
<proteinExistence type="predicted"/>
<comment type="caution">
    <text evidence="1">The sequence shown here is derived from an EMBL/GenBank/DDBJ whole genome shotgun (WGS) entry which is preliminary data.</text>
</comment>
<sequence>MALPHHMVRAHVMRLRRDLGDHRRRRERSAILCRDSVRYRLQVDALQVDAVRFEQDLRSLPRSHAMPVAQL</sequence>
<reference evidence="1 2" key="1">
    <citation type="submission" date="2021-01" db="EMBL/GenBank/DDBJ databases">
        <title>Whole genome shotgun sequence of Asanoa siamensis NBRC 107932.</title>
        <authorList>
            <person name="Komaki H."/>
            <person name="Tamura T."/>
        </authorList>
    </citation>
    <scope>NUCLEOTIDE SEQUENCE [LARGE SCALE GENOMIC DNA]</scope>
    <source>
        <strain evidence="1 2">NBRC 107932</strain>
    </source>
</reference>
<organism evidence="1 2">
    <name type="scientific">Asanoa siamensis</name>
    <dbReference type="NCBI Taxonomy" id="926357"/>
    <lineage>
        <taxon>Bacteria</taxon>
        <taxon>Bacillati</taxon>
        <taxon>Actinomycetota</taxon>
        <taxon>Actinomycetes</taxon>
        <taxon>Micromonosporales</taxon>
        <taxon>Micromonosporaceae</taxon>
        <taxon>Asanoa</taxon>
    </lineage>
</organism>
<evidence type="ECO:0000313" key="2">
    <source>
        <dbReference type="Proteomes" id="UP000604117"/>
    </source>
</evidence>
<dbReference type="EMBL" id="BONE01000077">
    <property type="protein sequence ID" value="GIF77059.1"/>
    <property type="molecule type" value="Genomic_DNA"/>
</dbReference>
<name>A0ABQ4D0J7_9ACTN</name>